<feature type="region of interest" description="Disordered" evidence="1">
    <location>
        <begin position="38"/>
        <end position="65"/>
    </location>
</feature>
<dbReference type="Proteomes" id="UP000031668">
    <property type="component" value="Unassembled WGS sequence"/>
</dbReference>
<protein>
    <recommendedName>
        <fullName evidence="5">SEA domain-containing protein</fullName>
    </recommendedName>
</protein>
<feature type="compositionally biased region" description="Polar residues" evidence="1">
    <location>
        <begin position="38"/>
        <end position="56"/>
    </location>
</feature>
<dbReference type="EMBL" id="JWZT01002857">
    <property type="protein sequence ID" value="KII68457.1"/>
    <property type="molecule type" value="Genomic_DNA"/>
</dbReference>
<evidence type="ECO:0000256" key="1">
    <source>
        <dbReference type="SAM" id="MobiDB-lite"/>
    </source>
</evidence>
<dbReference type="AlphaFoldDB" id="A0A0C2N3I7"/>
<keyword evidence="4" id="KW-1185">Reference proteome</keyword>
<name>A0A0C2N3I7_THEKT</name>
<evidence type="ECO:0000313" key="3">
    <source>
        <dbReference type="EMBL" id="KII68457.1"/>
    </source>
</evidence>
<evidence type="ECO:0008006" key="5">
    <source>
        <dbReference type="Google" id="ProtNLM"/>
    </source>
</evidence>
<evidence type="ECO:0000256" key="2">
    <source>
        <dbReference type="SAM" id="SignalP"/>
    </source>
</evidence>
<evidence type="ECO:0000313" key="4">
    <source>
        <dbReference type="Proteomes" id="UP000031668"/>
    </source>
</evidence>
<reference evidence="3 4" key="1">
    <citation type="journal article" date="2014" name="Genome Biol. Evol.">
        <title>The genome of the myxosporean Thelohanellus kitauei shows adaptations to nutrient acquisition within its fish host.</title>
        <authorList>
            <person name="Yang Y."/>
            <person name="Xiong J."/>
            <person name="Zhou Z."/>
            <person name="Huo F."/>
            <person name="Miao W."/>
            <person name="Ran C."/>
            <person name="Liu Y."/>
            <person name="Zhang J."/>
            <person name="Feng J."/>
            <person name="Wang M."/>
            <person name="Wang M."/>
            <person name="Wang L."/>
            <person name="Yao B."/>
        </authorList>
    </citation>
    <scope>NUCLEOTIDE SEQUENCE [LARGE SCALE GENOMIC DNA]</scope>
    <source>
        <strain evidence="3">Wuqing</strain>
    </source>
</reference>
<proteinExistence type="predicted"/>
<keyword evidence="2" id="KW-0732">Signal</keyword>
<gene>
    <name evidence="3" type="ORF">RF11_10815</name>
</gene>
<organism evidence="3 4">
    <name type="scientific">Thelohanellus kitauei</name>
    <name type="common">Myxosporean</name>
    <dbReference type="NCBI Taxonomy" id="669202"/>
    <lineage>
        <taxon>Eukaryota</taxon>
        <taxon>Metazoa</taxon>
        <taxon>Cnidaria</taxon>
        <taxon>Myxozoa</taxon>
        <taxon>Myxosporea</taxon>
        <taxon>Bivalvulida</taxon>
        <taxon>Platysporina</taxon>
        <taxon>Myxobolidae</taxon>
        <taxon>Thelohanellus</taxon>
    </lineage>
</organism>
<comment type="caution">
    <text evidence="3">The sequence shown here is derived from an EMBL/GenBank/DDBJ whole genome shotgun (WGS) entry which is preliminary data.</text>
</comment>
<feature type="region of interest" description="Disordered" evidence="1">
    <location>
        <begin position="95"/>
        <end position="131"/>
    </location>
</feature>
<accession>A0A0C2N3I7</accession>
<dbReference type="OrthoDB" id="10624917at2759"/>
<sequence>MKLILLTTILALFWPLYHQSDDSEELDRFLRDISVEASTNEASAESPHNISDQSLGSDDPEADKFIEDLQKLEKETPKNNANPKDDTKETIVAIDLDSITSRPEETPQEVIKPKDEPKEQPKDEPKEIDTSSSLKNETLYKYPDLLYILKLSASSFRIKMTIRQNWSKDLLYPSNYEYASRESNLSKAFNQAYRMYDDFINFHILSFNYRNNDSFCCDYILNFKNKKEHLKHFLNLVLTGVVGGIPVILDDLQVYTIDLYPTDIDTCPPDCKNNCDKTKCPIQCCQENTTPKNEEMTTTPKNEEMTTTLKNEEITTTLKIEETTTPTPTTVTYPTPAPMFNPSQVKDLGINNIPEEVIKMVKDFVMNPSQPDEHPVLSEKTVKESPNTELQRTLSNIGFLSSYKPENYFPNSLVASQFIPGFPNQQSNFYDATQQFYQPKMEKREQIQTSSKYDNFLQAGDTPYAARINNQNPIEQTPLVYHSANYPISTLNSNLMPNEPNPESRSKGASSYKIWYPKL</sequence>
<feature type="signal peptide" evidence="2">
    <location>
        <begin position="1"/>
        <end position="19"/>
    </location>
</feature>
<feature type="chain" id="PRO_5002164772" description="SEA domain-containing protein" evidence="2">
    <location>
        <begin position="20"/>
        <end position="519"/>
    </location>
</feature>
<feature type="compositionally biased region" description="Basic and acidic residues" evidence="1">
    <location>
        <begin position="111"/>
        <end position="129"/>
    </location>
</feature>